<protein>
    <submittedName>
        <fullName evidence="2">Uncharacterized protein</fullName>
    </submittedName>
</protein>
<keyword evidence="1" id="KW-1133">Transmembrane helix</keyword>
<accession>A0A285U473</accession>
<gene>
    <name evidence="2" type="ORF">SAMN05877842_102434</name>
</gene>
<dbReference type="EMBL" id="OBQC01000002">
    <property type="protein sequence ID" value="SOC36513.1"/>
    <property type="molecule type" value="Genomic_DNA"/>
</dbReference>
<feature type="transmembrane region" description="Helical" evidence="1">
    <location>
        <begin position="47"/>
        <end position="65"/>
    </location>
</feature>
<dbReference type="AlphaFoldDB" id="A0A285U473"/>
<reference evidence="3" key="1">
    <citation type="submission" date="2017-08" db="EMBL/GenBank/DDBJ databases">
        <authorList>
            <person name="Varghese N."/>
            <person name="Submissions S."/>
        </authorList>
    </citation>
    <scope>NUCLEOTIDE SEQUENCE [LARGE SCALE GENOMIC DNA]</scope>
    <source>
        <strain evidence="3">JC23</strain>
    </source>
</reference>
<proteinExistence type="predicted"/>
<evidence type="ECO:0000313" key="2">
    <source>
        <dbReference type="EMBL" id="SOC36513.1"/>
    </source>
</evidence>
<keyword evidence="1" id="KW-0812">Transmembrane</keyword>
<sequence>MHSEQNAESFGFIGMVLVIPFILLSLFITYRYFLVASSNAKNRLMKMFSFVGGFVLIGVLIFFAINYKNDILSNVGASSSITIFPTLNQQTYSVYFNFYTFALIHSISGLIGGFVGLSKNDQNEER</sequence>
<evidence type="ECO:0000256" key="1">
    <source>
        <dbReference type="SAM" id="Phobius"/>
    </source>
</evidence>
<evidence type="ECO:0000313" key="3">
    <source>
        <dbReference type="Proteomes" id="UP000219252"/>
    </source>
</evidence>
<dbReference type="Proteomes" id="UP000219252">
    <property type="component" value="Unassembled WGS sequence"/>
</dbReference>
<feature type="transmembrane region" description="Helical" evidence="1">
    <location>
        <begin position="94"/>
        <end position="117"/>
    </location>
</feature>
<keyword evidence="1" id="KW-0472">Membrane</keyword>
<keyword evidence="3" id="KW-1185">Reference proteome</keyword>
<organism evidence="2 3">
    <name type="scientific">Ureibacillus acetophenoni</name>
    <dbReference type="NCBI Taxonomy" id="614649"/>
    <lineage>
        <taxon>Bacteria</taxon>
        <taxon>Bacillati</taxon>
        <taxon>Bacillota</taxon>
        <taxon>Bacilli</taxon>
        <taxon>Bacillales</taxon>
        <taxon>Caryophanaceae</taxon>
        <taxon>Ureibacillus</taxon>
    </lineage>
</organism>
<name>A0A285U473_9BACL</name>
<feature type="transmembrane region" description="Helical" evidence="1">
    <location>
        <begin position="12"/>
        <end position="35"/>
    </location>
</feature>